<dbReference type="InterPro" id="IPR051533">
    <property type="entry name" value="WaaL-like"/>
</dbReference>
<feature type="transmembrane region" description="Helical" evidence="5">
    <location>
        <begin position="6"/>
        <end position="25"/>
    </location>
</feature>
<name>A0A1H3LFR9_9BACT</name>
<dbReference type="Pfam" id="PF04932">
    <property type="entry name" value="Wzy_C"/>
    <property type="match status" value="1"/>
</dbReference>
<keyword evidence="2 5" id="KW-0812">Transmembrane</keyword>
<comment type="caution">
    <text evidence="7">The sequence shown here is derived from an EMBL/GenBank/DDBJ whole genome shotgun (WGS) entry which is preliminary data.</text>
</comment>
<feature type="transmembrane region" description="Helical" evidence="5">
    <location>
        <begin position="95"/>
        <end position="113"/>
    </location>
</feature>
<sequence length="465" mass="52772">MSIIFFLILGGSFVVLTLIVLQQIFLKAKWEYSIYFLLLYLPIYITILSLTLQATNSILLVKFFQILKELVVVCSVLGFLVYQKNVLEYPFRLHLVDKLFLAFVGLAMLYLFLPIGAPFLNKALYMKSILIPGFVYFIGRNTNFSDLEVNRVFQLIFFVTIAAFVVNIFEKSIDTHLQSLTGYANYNAVISDIEPAGHFGLTWTFETQAVTKRLASFYADPLELASSVLMGFSAGLIWFLTSKREKWFLYTVVMFCAMMGLFFSASRAAFAAFFLMVFFIALIFKLNKLIVSGVLLAVCFSAYILFFATDDLYYYVLDTLTFENTSSMGHVIEWLLALDSMVANPLGIGLAMSGNFGSVEDELRIGGENQFLIFGVQLGWIGMLLYILLLAYSIRYSLKVFNQTPNTMTARIAFVAATVKFGLLLPLFTANVEIYTYVSWVTWWMVGYSIREYQALNTHQPTLAI</sequence>
<evidence type="ECO:0000313" key="7">
    <source>
        <dbReference type="EMBL" id="SDY63156.1"/>
    </source>
</evidence>
<feature type="transmembrane region" description="Helical" evidence="5">
    <location>
        <begin position="151"/>
        <end position="169"/>
    </location>
</feature>
<evidence type="ECO:0000256" key="4">
    <source>
        <dbReference type="ARBA" id="ARBA00023136"/>
    </source>
</evidence>
<keyword evidence="8" id="KW-1185">Reference proteome</keyword>
<accession>A0A1H3LFR9</accession>
<keyword evidence="4 5" id="KW-0472">Membrane</keyword>
<keyword evidence="3 5" id="KW-1133">Transmembrane helix</keyword>
<protein>
    <recommendedName>
        <fullName evidence="6">O-antigen ligase-related domain-containing protein</fullName>
    </recommendedName>
</protein>
<evidence type="ECO:0000256" key="2">
    <source>
        <dbReference type="ARBA" id="ARBA00022692"/>
    </source>
</evidence>
<feature type="transmembrane region" description="Helical" evidence="5">
    <location>
        <begin position="269"/>
        <end position="287"/>
    </location>
</feature>
<feature type="transmembrane region" description="Helical" evidence="5">
    <location>
        <begin position="222"/>
        <end position="240"/>
    </location>
</feature>
<evidence type="ECO:0000256" key="1">
    <source>
        <dbReference type="ARBA" id="ARBA00004141"/>
    </source>
</evidence>
<evidence type="ECO:0000313" key="8">
    <source>
        <dbReference type="Proteomes" id="UP000199663"/>
    </source>
</evidence>
<dbReference type="RefSeq" id="WP_019596409.1">
    <property type="nucleotide sequence ID" value="NZ_FNQC01000002.1"/>
</dbReference>
<dbReference type="PANTHER" id="PTHR37422">
    <property type="entry name" value="TEICHURONIC ACID BIOSYNTHESIS PROTEIN TUAE"/>
    <property type="match status" value="1"/>
</dbReference>
<dbReference type="InterPro" id="IPR007016">
    <property type="entry name" value="O-antigen_ligase-rel_domated"/>
</dbReference>
<evidence type="ECO:0000259" key="6">
    <source>
        <dbReference type="Pfam" id="PF04932"/>
    </source>
</evidence>
<dbReference type="PANTHER" id="PTHR37422:SF13">
    <property type="entry name" value="LIPOPOLYSACCHARIDE BIOSYNTHESIS PROTEIN PA4999-RELATED"/>
    <property type="match status" value="1"/>
</dbReference>
<dbReference type="Proteomes" id="UP000199663">
    <property type="component" value="Unassembled WGS sequence"/>
</dbReference>
<evidence type="ECO:0000256" key="3">
    <source>
        <dbReference type="ARBA" id="ARBA00022989"/>
    </source>
</evidence>
<feature type="transmembrane region" description="Helical" evidence="5">
    <location>
        <begin position="294"/>
        <end position="316"/>
    </location>
</feature>
<proteinExistence type="predicted"/>
<evidence type="ECO:0000256" key="5">
    <source>
        <dbReference type="SAM" id="Phobius"/>
    </source>
</evidence>
<feature type="transmembrane region" description="Helical" evidence="5">
    <location>
        <begin position="247"/>
        <end position="263"/>
    </location>
</feature>
<gene>
    <name evidence="7" type="ORF">SAMN05444412_10238</name>
</gene>
<dbReference type="EMBL" id="FNQC01000002">
    <property type="protein sequence ID" value="SDY63156.1"/>
    <property type="molecule type" value="Genomic_DNA"/>
</dbReference>
<comment type="subcellular location">
    <subcellularLocation>
        <location evidence="1">Membrane</location>
        <topology evidence="1">Multi-pass membrane protein</topology>
    </subcellularLocation>
</comment>
<feature type="transmembrane region" description="Helical" evidence="5">
    <location>
        <begin position="412"/>
        <end position="428"/>
    </location>
</feature>
<organism evidence="7 8">
    <name type="scientific">Rhodonellum ikkaensis</name>
    <dbReference type="NCBI Taxonomy" id="336829"/>
    <lineage>
        <taxon>Bacteria</taxon>
        <taxon>Pseudomonadati</taxon>
        <taxon>Bacteroidota</taxon>
        <taxon>Cytophagia</taxon>
        <taxon>Cytophagales</taxon>
        <taxon>Cytophagaceae</taxon>
        <taxon>Rhodonellum</taxon>
    </lineage>
</organism>
<feature type="domain" description="O-antigen ligase-related" evidence="6">
    <location>
        <begin position="253"/>
        <end position="387"/>
    </location>
</feature>
<feature type="transmembrane region" description="Helical" evidence="5">
    <location>
        <begin position="371"/>
        <end position="392"/>
    </location>
</feature>
<feature type="transmembrane region" description="Helical" evidence="5">
    <location>
        <begin position="32"/>
        <end position="51"/>
    </location>
</feature>
<reference evidence="7 8" key="1">
    <citation type="submission" date="2016-10" db="EMBL/GenBank/DDBJ databases">
        <authorList>
            <person name="Varghese N."/>
            <person name="Submissions S."/>
        </authorList>
    </citation>
    <scope>NUCLEOTIDE SEQUENCE [LARGE SCALE GENOMIC DNA]</scope>
    <source>
        <strain evidence="7 8">DSM 17997</strain>
    </source>
</reference>